<evidence type="ECO:0000313" key="1">
    <source>
        <dbReference type="EMBL" id="KAH9422393.1"/>
    </source>
</evidence>
<sequence length="63" mass="7514">MNLNLKLLLKTFNQINLIKNTNQTLYNYFDCNDNINVINNDDNNVEESGKSSKQYNTYYCYTY</sequence>
<keyword evidence="2" id="KW-1185">Reference proteome</keyword>
<proteinExistence type="predicted"/>
<protein>
    <submittedName>
        <fullName evidence="1">Uncharacterized protein</fullName>
    </submittedName>
</protein>
<reference evidence="1 2" key="2">
    <citation type="journal article" date="2022" name="Mol. Biol. Evol.">
        <title>Comparative Genomics Reveals Insights into the Divergent Evolution of Astigmatic Mites and Household Pest Adaptations.</title>
        <authorList>
            <person name="Xiong Q."/>
            <person name="Wan A.T."/>
            <person name="Liu X."/>
            <person name="Fung C.S."/>
            <person name="Xiao X."/>
            <person name="Malainual N."/>
            <person name="Hou J."/>
            <person name="Wang L."/>
            <person name="Wang M."/>
            <person name="Yang K.Y."/>
            <person name="Cui Y."/>
            <person name="Leung E.L."/>
            <person name="Nong W."/>
            <person name="Shin S.K."/>
            <person name="Au S.W."/>
            <person name="Jeong K.Y."/>
            <person name="Chew F.T."/>
            <person name="Hui J.H."/>
            <person name="Leung T.F."/>
            <person name="Tungtrongchitr A."/>
            <person name="Zhong N."/>
            <person name="Liu Z."/>
            <person name="Tsui S.K."/>
        </authorList>
    </citation>
    <scope>NUCLEOTIDE SEQUENCE [LARGE SCALE GENOMIC DNA]</scope>
    <source>
        <strain evidence="1">Derp</strain>
    </source>
</reference>
<organism evidence="1 2">
    <name type="scientific">Dermatophagoides pteronyssinus</name>
    <name type="common">European house dust mite</name>
    <dbReference type="NCBI Taxonomy" id="6956"/>
    <lineage>
        <taxon>Eukaryota</taxon>
        <taxon>Metazoa</taxon>
        <taxon>Ecdysozoa</taxon>
        <taxon>Arthropoda</taxon>
        <taxon>Chelicerata</taxon>
        <taxon>Arachnida</taxon>
        <taxon>Acari</taxon>
        <taxon>Acariformes</taxon>
        <taxon>Sarcoptiformes</taxon>
        <taxon>Astigmata</taxon>
        <taxon>Psoroptidia</taxon>
        <taxon>Analgoidea</taxon>
        <taxon>Pyroglyphidae</taxon>
        <taxon>Dermatophagoidinae</taxon>
        <taxon>Dermatophagoides</taxon>
    </lineage>
</organism>
<dbReference type="Proteomes" id="UP000887458">
    <property type="component" value="Unassembled WGS sequence"/>
</dbReference>
<reference evidence="1 2" key="1">
    <citation type="journal article" date="2018" name="J. Allergy Clin. Immunol.">
        <title>High-quality assembly of Dermatophagoides pteronyssinus genome and transcriptome reveals a wide range of novel allergens.</title>
        <authorList>
            <person name="Liu X.Y."/>
            <person name="Yang K.Y."/>
            <person name="Wang M.Q."/>
            <person name="Kwok J.S."/>
            <person name="Zeng X."/>
            <person name="Yang Z."/>
            <person name="Xiao X.J."/>
            <person name="Lau C.P."/>
            <person name="Li Y."/>
            <person name="Huang Z.M."/>
            <person name="Ba J.G."/>
            <person name="Yim A.K."/>
            <person name="Ouyang C.Y."/>
            <person name="Ngai S.M."/>
            <person name="Chan T.F."/>
            <person name="Leung E.L."/>
            <person name="Liu L."/>
            <person name="Liu Z.G."/>
            <person name="Tsui S.K."/>
        </authorList>
    </citation>
    <scope>NUCLEOTIDE SEQUENCE [LARGE SCALE GENOMIC DNA]</scope>
    <source>
        <strain evidence="1">Derp</strain>
    </source>
</reference>
<accession>A0ABQ8JIF8</accession>
<comment type="caution">
    <text evidence="1">The sequence shown here is derived from an EMBL/GenBank/DDBJ whole genome shotgun (WGS) entry which is preliminary data.</text>
</comment>
<gene>
    <name evidence="1" type="ORF">DERP_003069</name>
</gene>
<dbReference type="EMBL" id="NJHN03000036">
    <property type="protein sequence ID" value="KAH9422393.1"/>
    <property type="molecule type" value="Genomic_DNA"/>
</dbReference>
<evidence type="ECO:0000313" key="2">
    <source>
        <dbReference type="Proteomes" id="UP000887458"/>
    </source>
</evidence>
<name>A0ABQ8JIF8_DERPT</name>